<dbReference type="AlphaFoldDB" id="A0AAD7CX69"/>
<name>A0AAD7CX69_MYCRO</name>
<proteinExistence type="predicted"/>
<dbReference type="Proteomes" id="UP001221757">
    <property type="component" value="Unassembled WGS sequence"/>
</dbReference>
<evidence type="ECO:0000313" key="3">
    <source>
        <dbReference type="Proteomes" id="UP001221757"/>
    </source>
</evidence>
<sequence length="204" mass="22147">MSIRAQAAAMLPQAERRAGHSESARSDFGMRTVSLGDAVGGLGDGVVLDAVLGRMCAMSGPLLNALPSLQRQSSFLSNGSKKKASSKRSRVRWPLACQREDKSDRSTSAQLLNCTRTLANFPAAVPVLVRCGKKSIGVHAAVIIQWSGSFGLGWRSGNNQLRDHTAEMVAERTGIDCRTVKFRRQFWAQMISSNYAVREIPSPE</sequence>
<keyword evidence="3" id="KW-1185">Reference proteome</keyword>
<feature type="compositionally biased region" description="Basic and acidic residues" evidence="1">
    <location>
        <begin position="14"/>
        <end position="25"/>
    </location>
</feature>
<dbReference type="EMBL" id="JARKIE010000200">
    <property type="protein sequence ID" value="KAJ7667425.1"/>
    <property type="molecule type" value="Genomic_DNA"/>
</dbReference>
<protein>
    <submittedName>
        <fullName evidence="2">Uncharacterized protein</fullName>
    </submittedName>
</protein>
<comment type="caution">
    <text evidence="2">The sequence shown here is derived from an EMBL/GenBank/DDBJ whole genome shotgun (WGS) entry which is preliminary data.</text>
</comment>
<organism evidence="2 3">
    <name type="scientific">Mycena rosella</name>
    <name type="common">Pink bonnet</name>
    <name type="synonym">Agaricus rosellus</name>
    <dbReference type="NCBI Taxonomy" id="1033263"/>
    <lineage>
        <taxon>Eukaryota</taxon>
        <taxon>Fungi</taxon>
        <taxon>Dikarya</taxon>
        <taxon>Basidiomycota</taxon>
        <taxon>Agaricomycotina</taxon>
        <taxon>Agaricomycetes</taxon>
        <taxon>Agaricomycetidae</taxon>
        <taxon>Agaricales</taxon>
        <taxon>Marasmiineae</taxon>
        <taxon>Mycenaceae</taxon>
        <taxon>Mycena</taxon>
    </lineage>
</organism>
<gene>
    <name evidence="2" type="ORF">B0H17DRAFT_1142734</name>
</gene>
<evidence type="ECO:0000313" key="2">
    <source>
        <dbReference type="EMBL" id="KAJ7667425.1"/>
    </source>
</evidence>
<reference evidence="2" key="1">
    <citation type="submission" date="2023-03" db="EMBL/GenBank/DDBJ databases">
        <title>Massive genome expansion in bonnet fungi (Mycena s.s.) driven by repeated elements and novel gene families across ecological guilds.</title>
        <authorList>
            <consortium name="Lawrence Berkeley National Laboratory"/>
            <person name="Harder C.B."/>
            <person name="Miyauchi S."/>
            <person name="Viragh M."/>
            <person name="Kuo A."/>
            <person name="Thoen E."/>
            <person name="Andreopoulos B."/>
            <person name="Lu D."/>
            <person name="Skrede I."/>
            <person name="Drula E."/>
            <person name="Henrissat B."/>
            <person name="Morin E."/>
            <person name="Kohler A."/>
            <person name="Barry K."/>
            <person name="LaButti K."/>
            <person name="Morin E."/>
            <person name="Salamov A."/>
            <person name="Lipzen A."/>
            <person name="Mereny Z."/>
            <person name="Hegedus B."/>
            <person name="Baldrian P."/>
            <person name="Stursova M."/>
            <person name="Weitz H."/>
            <person name="Taylor A."/>
            <person name="Grigoriev I.V."/>
            <person name="Nagy L.G."/>
            <person name="Martin F."/>
            <person name="Kauserud H."/>
        </authorList>
    </citation>
    <scope>NUCLEOTIDE SEQUENCE</scope>
    <source>
        <strain evidence="2">CBHHK067</strain>
    </source>
</reference>
<accession>A0AAD7CX69</accession>
<evidence type="ECO:0000256" key="1">
    <source>
        <dbReference type="SAM" id="MobiDB-lite"/>
    </source>
</evidence>
<feature type="region of interest" description="Disordered" evidence="1">
    <location>
        <begin position="1"/>
        <end position="25"/>
    </location>
</feature>